<dbReference type="RefSeq" id="WP_094607536.1">
    <property type="nucleotide sequence ID" value="NZ_CP155573.1"/>
</dbReference>
<reference evidence="9" key="1">
    <citation type="submission" date="2024-05" db="EMBL/GenBank/DDBJ databases">
        <title>Isolation and characterization of Sporomusa carbonis sp. nov., a carboxydotrophic hydrogenogen in the genus of Sporomusa isolated from a charcoal burning pile.</title>
        <authorList>
            <person name="Boeer T."/>
            <person name="Rosenbaum F."/>
            <person name="Eysell L."/>
            <person name="Mueller V."/>
            <person name="Daniel R."/>
            <person name="Poehlein A."/>
        </authorList>
    </citation>
    <scope>NUCLEOTIDE SEQUENCE [LARGE SCALE GENOMIC DNA]</scope>
    <source>
        <strain evidence="9">DSM 10669</strain>
    </source>
</reference>
<accession>A0ABZ3IKM1</accession>
<dbReference type="NCBIfam" id="TIGR01930">
    <property type="entry name" value="AcCoA-C-Actrans"/>
    <property type="match status" value="1"/>
</dbReference>
<dbReference type="Gene3D" id="3.40.47.10">
    <property type="match status" value="2"/>
</dbReference>
<dbReference type="PANTHER" id="PTHR18919:SF107">
    <property type="entry name" value="ACETYL-COA ACETYLTRANSFERASE, CYTOSOLIC"/>
    <property type="match status" value="1"/>
</dbReference>
<keyword evidence="3 6" id="KW-0808">Transferase</keyword>
<dbReference type="InterPro" id="IPR020616">
    <property type="entry name" value="Thiolase_N"/>
</dbReference>
<evidence type="ECO:0000259" key="7">
    <source>
        <dbReference type="Pfam" id="PF00108"/>
    </source>
</evidence>
<gene>
    <name evidence="9" type="primary">thlA_1</name>
    <name evidence="9" type="ORF">SPSIL_023860</name>
</gene>
<dbReference type="PANTHER" id="PTHR18919">
    <property type="entry name" value="ACETYL-COA C-ACYLTRANSFERASE"/>
    <property type="match status" value="1"/>
</dbReference>
<dbReference type="EMBL" id="CP155573">
    <property type="protein sequence ID" value="XFO66236.1"/>
    <property type="molecule type" value="Genomic_DNA"/>
</dbReference>
<sequence>MCKNAVQQREVVVVGMARTAIGNFLGGLSSLTAVELAKIVGQEALKRANVSPKQVDEVLVGMVYKQGLKGNPARQVQIGLGIPAEGGAATVEQQCASGMRALEIATQQIILGKTEVALVCGCESMSNVPFLQMKMRKGVRMGASTLEDGLMYDALIDAFNGQHIAITAENVAEKYNVTRQDQDELACLSQQRASDAISAGKFKEEIVPVEIKTKKGTTIVDTDEHPRATTMEALGKLPAIFKKDGTVTAGNASGLNDGATAFVVMSMEKAVALGLKPLFKIKATTTVGVDPSIMGIGPIYSIPKAIDQAGLKMDDVTYYEINEAFAAQAVACVRELKLDMNNVNANGSGIALGHPVGSTGLRLVMAAYSELKRRGQKYGCGSLCAGGGPSMAVVIEAL</sequence>
<dbReference type="Proteomes" id="UP000216752">
    <property type="component" value="Chromosome"/>
</dbReference>
<dbReference type="PIRSF" id="PIRSF000429">
    <property type="entry name" value="Ac-CoA_Ac_transf"/>
    <property type="match status" value="1"/>
</dbReference>
<organism evidence="9 10">
    <name type="scientific">Sporomusa silvacetica DSM 10669</name>
    <dbReference type="NCBI Taxonomy" id="1123289"/>
    <lineage>
        <taxon>Bacteria</taxon>
        <taxon>Bacillati</taxon>
        <taxon>Bacillota</taxon>
        <taxon>Negativicutes</taxon>
        <taxon>Selenomonadales</taxon>
        <taxon>Sporomusaceae</taxon>
        <taxon>Sporomusa</taxon>
    </lineage>
</organism>
<feature type="domain" description="Thiolase N-terminal" evidence="7">
    <location>
        <begin position="11"/>
        <end position="267"/>
    </location>
</feature>
<dbReference type="SUPFAM" id="SSF53901">
    <property type="entry name" value="Thiolase-like"/>
    <property type="match status" value="2"/>
</dbReference>
<proteinExistence type="inferred from homology"/>
<protein>
    <recommendedName>
        <fullName evidence="2">acetyl-CoA C-acetyltransferase</fullName>
        <ecNumber evidence="2">2.3.1.9</ecNumber>
    </recommendedName>
    <alternativeName>
        <fullName evidence="5">Acetoacetyl-CoA thiolase</fullName>
    </alternativeName>
</protein>
<dbReference type="Pfam" id="PF02803">
    <property type="entry name" value="Thiolase_C"/>
    <property type="match status" value="1"/>
</dbReference>
<evidence type="ECO:0000256" key="4">
    <source>
        <dbReference type="ARBA" id="ARBA00023315"/>
    </source>
</evidence>
<evidence type="ECO:0000313" key="10">
    <source>
        <dbReference type="Proteomes" id="UP000216752"/>
    </source>
</evidence>
<dbReference type="EC" id="2.3.1.9" evidence="2"/>
<evidence type="ECO:0000256" key="2">
    <source>
        <dbReference type="ARBA" id="ARBA00012705"/>
    </source>
</evidence>
<comment type="similarity">
    <text evidence="1 6">Belongs to the thiolase-like superfamily. Thiolase family.</text>
</comment>
<evidence type="ECO:0000256" key="5">
    <source>
        <dbReference type="ARBA" id="ARBA00030755"/>
    </source>
</evidence>
<evidence type="ECO:0000256" key="6">
    <source>
        <dbReference type="RuleBase" id="RU003557"/>
    </source>
</evidence>
<dbReference type="Pfam" id="PF00108">
    <property type="entry name" value="Thiolase_N"/>
    <property type="match status" value="1"/>
</dbReference>
<dbReference type="InterPro" id="IPR020617">
    <property type="entry name" value="Thiolase_C"/>
</dbReference>
<name>A0ABZ3IKM1_9FIRM</name>
<evidence type="ECO:0000256" key="1">
    <source>
        <dbReference type="ARBA" id="ARBA00010982"/>
    </source>
</evidence>
<dbReference type="InterPro" id="IPR016039">
    <property type="entry name" value="Thiolase-like"/>
</dbReference>
<feature type="domain" description="Thiolase C-terminal" evidence="8">
    <location>
        <begin position="275"/>
        <end position="396"/>
    </location>
</feature>
<keyword evidence="10" id="KW-1185">Reference proteome</keyword>
<dbReference type="CDD" id="cd00751">
    <property type="entry name" value="thiolase"/>
    <property type="match status" value="1"/>
</dbReference>
<evidence type="ECO:0000256" key="3">
    <source>
        <dbReference type="ARBA" id="ARBA00022679"/>
    </source>
</evidence>
<keyword evidence="4 6" id="KW-0012">Acyltransferase</keyword>
<evidence type="ECO:0000313" key="9">
    <source>
        <dbReference type="EMBL" id="XFO66236.1"/>
    </source>
</evidence>
<dbReference type="InterPro" id="IPR002155">
    <property type="entry name" value="Thiolase"/>
</dbReference>
<dbReference type="GO" id="GO:0003985">
    <property type="term" value="F:acetyl-CoA C-acetyltransferase activity"/>
    <property type="evidence" value="ECO:0007669"/>
    <property type="project" value="UniProtKB-EC"/>
</dbReference>
<evidence type="ECO:0000259" key="8">
    <source>
        <dbReference type="Pfam" id="PF02803"/>
    </source>
</evidence>